<dbReference type="SUPFAM" id="SSF46785">
    <property type="entry name" value="Winged helix' DNA-binding domain"/>
    <property type="match status" value="1"/>
</dbReference>
<dbReference type="InterPro" id="IPR005119">
    <property type="entry name" value="LysR_subst-bd"/>
</dbReference>
<dbReference type="GO" id="GO:0003677">
    <property type="term" value="F:DNA binding"/>
    <property type="evidence" value="ECO:0007669"/>
    <property type="project" value="UniProtKB-KW"/>
</dbReference>
<dbReference type="SUPFAM" id="SSF53850">
    <property type="entry name" value="Periplasmic binding protein-like II"/>
    <property type="match status" value="1"/>
</dbReference>
<proteinExistence type="inferred from homology"/>
<dbReference type="Gene3D" id="1.10.10.10">
    <property type="entry name" value="Winged helix-like DNA-binding domain superfamily/Winged helix DNA-binding domain"/>
    <property type="match status" value="1"/>
</dbReference>
<dbReference type="EMBL" id="CP051128">
    <property type="protein sequence ID" value="QIZ09189.1"/>
    <property type="molecule type" value="Genomic_DNA"/>
</dbReference>
<dbReference type="Proteomes" id="UP000501868">
    <property type="component" value="Chromosome"/>
</dbReference>
<organism evidence="6 7">
    <name type="scientific">Priestia megaterium</name>
    <name type="common">Bacillus megaterium</name>
    <dbReference type="NCBI Taxonomy" id="1404"/>
    <lineage>
        <taxon>Bacteria</taxon>
        <taxon>Bacillati</taxon>
        <taxon>Bacillota</taxon>
        <taxon>Bacilli</taxon>
        <taxon>Bacillales</taxon>
        <taxon>Bacillaceae</taxon>
        <taxon>Priestia</taxon>
    </lineage>
</organism>
<dbReference type="CDD" id="cd05466">
    <property type="entry name" value="PBP2_LTTR_substrate"/>
    <property type="match status" value="1"/>
</dbReference>
<dbReference type="PROSITE" id="PS50931">
    <property type="entry name" value="HTH_LYSR"/>
    <property type="match status" value="1"/>
</dbReference>
<gene>
    <name evidence="6" type="ORF">HFZ78_22825</name>
</gene>
<evidence type="ECO:0000256" key="1">
    <source>
        <dbReference type="ARBA" id="ARBA00009437"/>
    </source>
</evidence>
<dbReference type="InterPro" id="IPR036390">
    <property type="entry name" value="WH_DNA-bd_sf"/>
</dbReference>
<dbReference type="PANTHER" id="PTHR30419">
    <property type="entry name" value="HTH-TYPE TRANSCRIPTIONAL REGULATOR YBHD"/>
    <property type="match status" value="1"/>
</dbReference>
<evidence type="ECO:0000259" key="5">
    <source>
        <dbReference type="PROSITE" id="PS50931"/>
    </source>
</evidence>
<dbReference type="Pfam" id="PF03466">
    <property type="entry name" value="LysR_substrate"/>
    <property type="match status" value="1"/>
</dbReference>
<evidence type="ECO:0000256" key="3">
    <source>
        <dbReference type="ARBA" id="ARBA00023125"/>
    </source>
</evidence>
<dbReference type="FunFam" id="1.10.10.10:FF:000001">
    <property type="entry name" value="LysR family transcriptional regulator"/>
    <property type="match status" value="1"/>
</dbReference>
<dbReference type="Gene3D" id="3.40.190.290">
    <property type="match status" value="1"/>
</dbReference>
<evidence type="ECO:0000313" key="6">
    <source>
        <dbReference type="EMBL" id="QIZ09189.1"/>
    </source>
</evidence>
<name>A0A6H1P6J5_PRIMG</name>
<dbReference type="InterPro" id="IPR050950">
    <property type="entry name" value="HTH-type_LysR_regulators"/>
</dbReference>
<keyword evidence="4" id="KW-0804">Transcription</keyword>
<dbReference type="GO" id="GO:0003700">
    <property type="term" value="F:DNA-binding transcription factor activity"/>
    <property type="evidence" value="ECO:0007669"/>
    <property type="project" value="InterPro"/>
</dbReference>
<dbReference type="GO" id="GO:0005829">
    <property type="term" value="C:cytosol"/>
    <property type="evidence" value="ECO:0007669"/>
    <property type="project" value="TreeGrafter"/>
</dbReference>
<dbReference type="AlphaFoldDB" id="A0A6H1P6J5"/>
<evidence type="ECO:0000256" key="2">
    <source>
        <dbReference type="ARBA" id="ARBA00023015"/>
    </source>
</evidence>
<comment type="similarity">
    <text evidence="1">Belongs to the LysR transcriptional regulatory family.</text>
</comment>
<feature type="domain" description="HTH lysR-type" evidence="5">
    <location>
        <begin position="1"/>
        <end position="58"/>
    </location>
</feature>
<dbReference type="Pfam" id="PF00126">
    <property type="entry name" value="HTH_1"/>
    <property type="match status" value="1"/>
</dbReference>
<evidence type="ECO:0000256" key="4">
    <source>
        <dbReference type="ARBA" id="ARBA00023163"/>
    </source>
</evidence>
<sequence>MELRELEYFMAICEELHFTRAAEKLGISQPALSRQMRTLEDKLGVRLFDRLGKKIAITEAGEILREQSGNIFSNINSVYEQMEELQNIKKGKLIIGAMSEELSQLASVVFLELHRKWPHVQTKIFMSDNIEEKVFRNEIDIALTLMPVENEKLTNIPLYIEEYFLAVSDDHPLADRDIVELEEIRDISLVLCPINHTCRKLIDAAFASVGFAIQPIIELTEVKSILSLVKAGIGATILPRTLLDSENDGTLKVIKIENPAICKEIAIVHHKEKYIGSAARSFINLLIAYVKKTKLNETVYPENFLVTF</sequence>
<dbReference type="PRINTS" id="PR00039">
    <property type="entry name" value="HTHLYSR"/>
</dbReference>
<keyword evidence="2" id="KW-0805">Transcription regulation</keyword>
<reference evidence="6 7" key="1">
    <citation type="submission" date="2020-04" db="EMBL/GenBank/DDBJ databases">
        <title>Genome-Wide Identification of 5-Methylcytosine Sites in Bacterial Genomes By High-Throughput Sequencing of MspJI Restriction Fragments.</title>
        <authorList>
            <person name="Wu V."/>
        </authorList>
    </citation>
    <scope>NUCLEOTIDE SEQUENCE [LARGE SCALE GENOMIC DNA]</scope>
    <source>
        <strain evidence="6 7">S2</strain>
    </source>
</reference>
<evidence type="ECO:0000313" key="7">
    <source>
        <dbReference type="Proteomes" id="UP000501868"/>
    </source>
</evidence>
<protein>
    <submittedName>
        <fullName evidence="6">LysR family transcriptional regulator</fullName>
    </submittedName>
</protein>
<accession>A0A6H1P6J5</accession>
<dbReference type="InterPro" id="IPR036388">
    <property type="entry name" value="WH-like_DNA-bd_sf"/>
</dbReference>
<dbReference type="InterPro" id="IPR000847">
    <property type="entry name" value="LysR_HTH_N"/>
</dbReference>
<keyword evidence="3" id="KW-0238">DNA-binding</keyword>
<reference evidence="6 7" key="2">
    <citation type="submission" date="2020-04" db="EMBL/GenBank/DDBJ databases">
        <authorList>
            <person name="Fomenkov A."/>
            <person name="Anton B.P."/>
            <person name="Roberts R.J."/>
        </authorList>
    </citation>
    <scope>NUCLEOTIDE SEQUENCE [LARGE SCALE GENOMIC DNA]</scope>
    <source>
        <strain evidence="6 7">S2</strain>
    </source>
</reference>